<dbReference type="EMBL" id="UINC01104092">
    <property type="protein sequence ID" value="SVC66988.1"/>
    <property type="molecule type" value="Genomic_DNA"/>
</dbReference>
<protein>
    <submittedName>
        <fullName evidence="1">Uncharacterized protein</fullName>
    </submittedName>
</protein>
<reference evidence="1" key="1">
    <citation type="submission" date="2018-05" db="EMBL/GenBank/DDBJ databases">
        <authorList>
            <person name="Lanie J.A."/>
            <person name="Ng W.-L."/>
            <person name="Kazmierczak K.M."/>
            <person name="Andrzejewski T.M."/>
            <person name="Davidsen T.M."/>
            <person name="Wayne K.J."/>
            <person name="Tettelin H."/>
            <person name="Glass J.I."/>
            <person name="Rusch D."/>
            <person name="Podicherti R."/>
            <person name="Tsui H.-C.T."/>
            <person name="Winkler M.E."/>
        </authorList>
    </citation>
    <scope>NUCLEOTIDE SEQUENCE</scope>
</reference>
<organism evidence="1">
    <name type="scientific">marine metagenome</name>
    <dbReference type="NCBI Taxonomy" id="408172"/>
    <lineage>
        <taxon>unclassified sequences</taxon>
        <taxon>metagenomes</taxon>
        <taxon>ecological metagenomes</taxon>
    </lineage>
</organism>
<sequence>KNGVIPRGQLFVLDVQDAHIIKIKANAIRNILIRLASGLNLYADVLRPHIVYKE</sequence>
<dbReference type="AlphaFoldDB" id="A0A382P2L1"/>
<accession>A0A382P2L1</accession>
<gene>
    <name evidence="1" type="ORF">METZ01_LOCUS319842</name>
</gene>
<name>A0A382P2L1_9ZZZZ</name>
<feature type="non-terminal residue" evidence="1">
    <location>
        <position position="1"/>
    </location>
</feature>
<evidence type="ECO:0000313" key="1">
    <source>
        <dbReference type="EMBL" id="SVC66988.1"/>
    </source>
</evidence>
<proteinExistence type="predicted"/>